<accession>A0A2T9YIV9</accession>
<evidence type="ECO:0000256" key="3">
    <source>
        <dbReference type="SAM" id="MobiDB-lite"/>
    </source>
</evidence>
<dbReference type="GO" id="GO:0005634">
    <property type="term" value="C:nucleus"/>
    <property type="evidence" value="ECO:0007669"/>
    <property type="project" value="UniProtKB-SubCell"/>
</dbReference>
<keyword evidence="8" id="KW-1185">Reference proteome</keyword>
<dbReference type="OrthoDB" id="6109at2759"/>
<sequence length="1778" mass="200246">MYTYCKEILPPSAVHYTCSCSFRGPGLVEILVVRGNLLQLYTINHTAKQESELLPSTSTLKTNPLEKVSEEAESTIDAKYLTGWQNDEQFPFPEFDSLEFERVKQKNCYNLVLINQWRLLGKPRGISRIKGASKLITGADKILISFAVAKMSVIEFNPYTQSITTSSIHFYEHEKFQTEQTTDEFYNKVEVDPNQMCAVMSVYSRFLAVLSLTNYSESNINGQTVIESSDVYEMGIKRKIEKSSFVVDLSDESLNIKNVKDFVFLNDYNEPTLAILYEPVETWAGNLAVLSDSCCIAVVSVNLATDSLSIIYQINNLPFDTFKLVPLTKPIGGILAIASTSIIHITQGLIVYILATSAICKTGAGEFVSNFLDTTDQPCMNLDWRLDGAQVVLIGFKNILLWNELGEFGLIELFGDVRGVNKIKIELLIHNETSNNTHNWNSKTDSLFALVPSSISTLQYKLFDEYNNEILDYTKLDQQALLTVKKTGYVQALVFIGTLGGFSLLITVKLKVDNVNLEVINSKITNIQDLDSVDDLLYQDTFNYNDNNFSSFANTKKNNTNRNKNKEKHDQNKQFSLDLEIHDKLICAAPLIQIDIGESSLIKSGLFGEDNLEIVGSVGIGPQGGLVVMQRSIRPSILASFDIAFTQSKLHKKYQVDNLLLKNVWFVSLKNSMFEPSSAESFFKNSFGIGSLGGLIANLDTIDLVITSSESISTIFQVKNGLIELVNTEFSTNKPTLLVGQIKNDSSEILLAVQVCSDSISVIDSASVNFDDHEYAIQADVLGTYIVLKMSSHKIYCYFYSFESKLLVYIKESACLKNLLHFSLYSDYHYGFSKLSKDLQAQNIDKEDSPMLIEKVTNGAFNSIETEINENVIKDQISDIWLVCLDSDYSLKIYLLPRMECIWSVERIDNIPDLLQDSYLDNISNKDDIDEFNKDYSATSNINSDLKASNDLNSTLFSNTKKKINQIRLANLGNDKFDSYLVILMASSQIVVYKSFSENLISQSQLDSSSTKQRIDWKMNRIQTNIFTHFPNYEKIARNLNGWEDEFNLENEKDVKKAQLETETAEKQNKPDIQNIEKDITLLNEKKPDHLADENLVDTLFNETISDDLFESVELTGDAANIKNEEDHVFEVTDKNSNAKNAPLHIPFHFKYFEFNKLIPFYNMNEYNGMFIMGATPVWLLVGKKKYPRLHPVKLVAPKSASVSRAESSEVLESYTKSMLMSSIIGWSPLFNQSNNEIDPTNSKPLWFESSFVAITWSGTLVIASLPINTIDYDNPWPTIFMPIGGFSGTGLLASLAYHPTTKNYITVSTQLRDFYLKDSDIDSLTQIEESKNIPEKDDNREQQASSLPVEQKRLDVATTTMPPKNRISTLELLSPVTFETIDTFNLEANEIITCMKTLMLESQQTDSGKKNFLVVGTVFMLGEDYLTRGHVYIFDIINVVPDPSNLERSKKFKRLCREEMRGGVSSIENLENNYLMVAVGNKLYARSFRDNENLVSVAFLDCQVYVKSIASIKNYFVVSDYFQSVWFAGFQDEPSKILVLSRDSNYIQASSSNFLVYGNSLGILVADQFGNIQTFIYDPNNLSSFSGQKLIKCGDFHLGSNVTYMKRLVGKYDHRLWANASGNIKISNDKNTGQQSNLENAQQILKSPSNLEFCLLSCDDGALHVVIPISERDFKKLAQIHNHIIATNQFIANLNPKAYRASSTNNFTNNNNVGVLRYGFSNQGGGARKYTLDANIINDYLVNGSSIRQREYCSKLGTNPEIVLSGISLLESSVDLF</sequence>
<evidence type="ECO:0000259" key="4">
    <source>
        <dbReference type="Pfam" id="PF03178"/>
    </source>
</evidence>
<dbReference type="InterPro" id="IPR015943">
    <property type="entry name" value="WD40/YVTN_repeat-like_dom_sf"/>
</dbReference>
<comment type="caution">
    <text evidence="7">The sequence shown here is derived from an EMBL/GenBank/DDBJ whole genome shotgun (WGS) entry which is preliminary data.</text>
</comment>
<dbReference type="Pfam" id="PF10433">
    <property type="entry name" value="Beta-prop_RSE1_1st"/>
    <property type="match status" value="1"/>
</dbReference>
<dbReference type="InterPro" id="IPR018846">
    <property type="entry name" value="Beta-prop_RSE1/DDB1/CPSF1_1st"/>
</dbReference>
<evidence type="ECO:0000313" key="8">
    <source>
        <dbReference type="Proteomes" id="UP000245383"/>
    </source>
</evidence>
<evidence type="ECO:0000313" key="7">
    <source>
        <dbReference type="EMBL" id="PVU92282.1"/>
    </source>
</evidence>
<dbReference type="Gene3D" id="2.130.10.10">
    <property type="entry name" value="YVTN repeat-like/Quinoprotein amine dehydrogenase"/>
    <property type="match status" value="3"/>
</dbReference>
<feature type="region of interest" description="Disordered" evidence="3">
    <location>
        <begin position="1328"/>
        <end position="1353"/>
    </location>
</feature>
<evidence type="ECO:0000256" key="1">
    <source>
        <dbReference type="ARBA" id="ARBA00004123"/>
    </source>
</evidence>
<evidence type="ECO:0000256" key="2">
    <source>
        <dbReference type="ARBA" id="ARBA00023242"/>
    </source>
</evidence>
<keyword evidence="2" id="KW-0539">Nucleus</keyword>
<dbReference type="Pfam" id="PF03178">
    <property type="entry name" value="CPSF_A"/>
    <property type="match status" value="1"/>
</dbReference>
<evidence type="ECO:0000259" key="5">
    <source>
        <dbReference type="Pfam" id="PF10433"/>
    </source>
</evidence>
<comment type="subcellular location">
    <subcellularLocation>
        <location evidence="1">Nucleus</location>
    </subcellularLocation>
</comment>
<dbReference type="EMBL" id="MBFR01000168">
    <property type="protein sequence ID" value="PVU92282.1"/>
    <property type="molecule type" value="Genomic_DNA"/>
</dbReference>
<dbReference type="InterPro" id="IPR050358">
    <property type="entry name" value="RSE1/DDB1/CFT1"/>
</dbReference>
<evidence type="ECO:0000259" key="6">
    <source>
        <dbReference type="Pfam" id="PF23726"/>
    </source>
</evidence>
<dbReference type="Pfam" id="PF23726">
    <property type="entry name" value="Beta-prop_RSE1_2nd"/>
    <property type="match status" value="1"/>
</dbReference>
<feature type="domain" description="RSE1/DDB1/CPSF1 first beta-propeller" evidence="5">
    <location>
        <begin position="111"/>
        <end position="451"/>
    </location>
</feature>
<organism evidence="7 8">
    <name type="scientific">Smittium simulii</name>
    <dbReference type="NCBI Taxonomy" id="133385"/>
    <lineage>
        <taxon>Eukaryota</taxon>
        <taxon>Fungi</taxon>
        <taxon>Fungi incertae sedis</taxon>
        <taxon>Zoopagomycota</taxon>
        <taxon>Kickxellomycotina</taxon>
        <taxon>Harpellomycetes</taxon>
        <taxon>Harpellales</taxon>
        <taxon>Legeriomycetaceae</taxon>
        <taxon>Smittium</taxon>
    </lineage>
</organism>
<dbReference type="PANTHER" id="PTHR10644">
    <property type="entry name" value="DNA REPAIR/RNA PROCESSING CPSF FAMILY"/>
    <property type="match status" value="1"/>
</dbReference>
<protein>
    <submittedName>
        <fullName evidence="7">Uncharacterized protein</fullName>
    </submittedName>
</protein>
<reference evidence="7 8" key="1">
    <citation type="journal article" date="2018" name="MBio">
        <title>Comparative Genomics Reveals the Core Gene Toolbox for the Fungus-Insect Symbiosis.</title>
        <authorList>
            <person name="Wang Y."/>
            <person name="Stata M."/>
            <person name="Wang W."/>
            <person name="Stajich J.E."/>
            <person name="White M.M."/>
            <person name="Moncalvo J.M."/>
        </authorList>
    </citation>
    <scope>NUCLEOTIDE SEQUENCE [LARGE SCALE GENOMIC DNA]</scope>
    <source>
        <strain evidence="7 8">SWE-8-4</strain>
    </source>
</reference>
<dbReference type="Proteomes" id="UP000245383">
    <property type="component" value="Unassembled WGS sequence"/>
</dbReference>
<dbReference type="InterPro" id="IPR004871">
    <property type="entry name" value="RSE1/DDB1/CPSF1_C"/>
</dbReference>
<gene>
    <name evidence="7" type="ORF">BB561_003937</name>
</gene>
<dbReference type="GO" id="GO:0003676">
    <property type="term" value="F:nucleic acid binding"/>
    <property type="evidence" value="ECO:0007669"/>
    <property type="project" value="InterPro"/>
</dbReference>
<feature type="compositionally biased region" description="Basic and acidic residues" evidence="3">
    <location>
        <begin position="1329"/>
        <end position="1342"/>
    </location>
</feature>
<feature type="domain" description="RSE1/DDB1/CPSF1 second beta-propeller" evidence="6">
    <location>
        <begin position="665"/>
        <end position="1012"/>
    </location>
</feature>
<proteinExistence type="predicted"/>
<dbReference type="InterPro" id="IPR058543">
    <property type="entry name" value="Beta-prop_RSE1/DDB1/CPSF1_2nd"/>
</dbReference>
<name>A0A2T9YIV9_9FUNG</name>
<dbReference type="STRING" id="133385.A0A2T9YIV9"/>
<feature type="domain" description="RSE1/DDB1/CPSF1 C-terminal" evidence="4">
    <location>
        <begin position="1369"/>
        <end position="1709"/>
    </location>
</feature>